<dbReference type="Gene3D" id="3.30.1330.40">
    <property type="entry name" value="RutC-like"/>
    <property type="match status" value="1"/>
</dbReference>
<evidence type="ECO:0000313" key="3">
    <source>
        <dbReference type="EMBL" id="SFW86557.1"/>
    </source>
</evidence>
<protein>
    <submittedName>
        <fullName evidence="3">Enamine deaminase RidA, house cleaning of reactive enamine intermediates, YjgF/YER057c/UK114 family</fullName>
    </submittedName>
</protein>
<dbReference type="InterPro" id="IPR035959">
    <property type="entry name" value="RutC-like_sf"/>
</dbReference>
<evidence type="ECO:0000256" key="1">
    <source>
        <dbReference type="ARBA" id="ARBA00010552"/>
    </source>
</evidence>
<gene>
    <name evidence="3" type="ORF">SAMN04489730_6416</name>
</gene>
<feature type="region of interest" description="Disordered" evidence="2">
    <location>
        <begin position="1"/>
        <end position="21"/>
    </location>
</feature>
<accession>A0A1K1SRQ7</accession>
<dbReference type="Pfam" id="PF01042">
    <property type="entry name" value="Ribonuc_L-PSP"/>
    <property type="match status" value="1"/>
</dbReference>
<evidence type="ECO:0000313" key="4">
    <source>
        <dbReference type="Proteomes" id="UP000182740"/>
    </source>
</evidence>
<dbReference type="PANTHER" id="PTHR11803">
    <property type="entry name" value="2-IMINOBUTANOATE/2-IMINOPROPANOATE DEAMINASE RIDA"/>
    <property type="match status" value="1"/>
</dbReference>
<comment type="similarity">
    <text evidence="1">Belongs to the RutC family.</text>
</comment>
<dbReference type="GO" id="GO:0019239">
    <property type="term" value="F:deaminase activity"/>
    <property type="evidence" value="ECO:0007669"/>
    <property type="project" value="TreeGrafter"/>
</dbReference>
<name>A0A1K1SRQ7_9PSEU</name>
<dbReference type="AlphaFoldDB" id="A0A1K1SRQ7"/>
<dbReference type="SUPFAM" id="SSF55298">
    <property type="entry name" value="YjgF-like"/>
    <property type="match status" value="1"/>
</dbReference>
<dbReference type="RefSeq" id="WP_072479746.1">
    <property type="nucleotide sequence ID" value="NZ_FPJG01000006.1"/>
</dbReference>
<dbReference type="STRING" id="546364.SAMN04489730_6416"/>
<dbReference type="OrthoDB" id="3212792at2"/>
<dbReference type="Proteomes" id="UP000182740">
    <property type="component" value="Unassembled WGS sequence"/>
</dbReference>
<evidence type="ECO:0000256" key="2">
    <source>
        <dbReference type="SAM" id="MobiDB-lite"/>
    </source>
</evidence>
<sequence>MTSSRTVVQPASHPDPAGNYSTAVRIPADGAALLFISGQVAKGPDGAPTAIGDAGRQTERIFHLIEEILEEAGGSVDDLAALTIYIVDMADFPAVTTVRNNRLGASPPTSSIIQVSGFAREEFLVEITATAVLRDAGKP</sequence>
<dbReference type="InterPro" id="IPR006175">
    <property type="entry name" value="YjgF/YER057c/UK114"/>
</dbReference>
<keyword evidence="4" id="KW-1185">Reference proteome</keyword>
<dbReference type="GO" id="GO:0005829">
    <property type="term" value="C:cytosol"/>
    <property type="evidence" value="ECO:0007669"/>
    <property type="project" value="TreeGrafter"/>
</dbReference>
<proteinExistence type="inferred from homology"/>
<dbReference type="EMBL" id="FPJG01000006">
    <property type="protein sequence ID" value="SFW86557.1"/>
    <property type="molecule type" value="Genomic_DNA"/>
</dbReference>
<organism evidence="3 4">
    <name type="scientific">Amycolatopsis australiensis</name>
    <dbReference type="NCBI Taxonomy" id="546364"/>
    <lineage>
        <taxon>Bacteria</taxon>
        <taxon>Bacillati</taxon>
        <taxon>Actinomycetota</taxon>
        <taxon>Actinomycetes</taxon>
        <taxon>Pseudonocardiales</taxon>
        <taxon>Pseudonocardiaceae</taxon>
        <taxon>Amycolatopsis</taxon>
    </lineage>
</organism>
<dbReference type="PANTHER" id="PTHR11803:SF58">
    <property type="entry name" value="PROTEIN HMF1-RELATED"/>
    <property type="match status" value="1"/>
</dbReference>
<reference evidence="4" key="1">
    <citation type="submission" date="2016-11" db="EMBL/GenBank/DDBJ databases">
        <authorList>
            <person name="Varghese N."/>
            <person name="Submissions S."/>
        </authorList>
    </citation>
    <scope>NUCLEOTIDE SEQUENCE [LARGE SCALE GENOMIC DNA]</scope>
    <source>
        <strain evidence="4">DSM 44671</strain>
    </source>
</reference>